<keyword evidence="3 10" id="KW-0132">Cell division</keyword>
<dbReference type="AlphaFoldDB" id="B9K6P3"/>
<evidence type="ECO:0000259" key="13">
    <source>
        <dbReference type="Pfam" id="PF02875"/>
    </source>
</evidence>
<dbReference type="GO" id="GO:0047480">
    <property type="term" value="F:UDP-N-acetylmuramoyl-tripeptide-D-alanyl-D-alanine ligase activity"/>
    <property type="evidence" value="ECO:0007669"/>
    <property type="project" value="UniProtKB-UniRule"/>
</dbReference>
<evidence type="ECO:0000256" key="3">
    <source>
        <dbReference type="ARBA" id="ARBA00022618"/>
    </source>
</evidence>
<dbReference type="InterPro" id="IPR035911">
    <property type="entry name" value="MurE/MurF_N"/>
</dbReference>
<sequence length="427" mass="48003">MKELLGRRFVLNSKEVKEGDVFVAVKGKRFDGHDFIDEALKRGAHAVIAERAVVHSDRIVLVKNTVETLAELARLKLNDSPKTIIGITGSNGKTTTKEILYELLKRRRNVFKTPGNMNTEYGLPLSILNEYGGEEILVLEMAANKKGDIAHLCSIAPPDVAVLLNVGSAHLEFFKSRENIMEAKLEIVKHSKKDSAVVTFFDDGDLRKKVPVLRENVLFFGTKGGDVVLEDWWYYENSTISEYRMFGSSFTIKLPGFWNRGQLLNLAASLCVMKVLGEKVDVLELSNLKAVPGRFNVKEVEGVRIIDDTYNASPEAFQMAIEALLKFPGRKFAVVGAMKELGEESKKFHEMLGKQLDALDGVYVFSTEPEAGWIKTRKKVLETDSAEEIARDLYTRVRKGDTVLFKASRAVRIERVLEIFERELKKG</sequence>
<dbReference type="SUPFAM" id="SSF63418">
    <property type="entry name" value="MurE/MurF N-terminal domain"/>
    <property type="match status" value="1"/>
</dbReference>
<dbReference type="RefSeq" id="WP_015918945.1">
    <property type="nucleotide sequence ID" value="NC_011978.1"/>
</dbReference>
<evidence type="ECO:0000313" key="15">
    <source>
        <dbReference type="EMBL" id="ACM22626.1"/>
    </source>
</evidence>
<dbReference type="Gene3D" id="3.90.190.20">
    <property type="entry name" value="Mur ligase, C-terminal domain"/>
    <property type="match status" value="1"/>
</dbReference>
<dbReference type="InterPro" id="IPR005863">
    <property type="entry name" value="UDP-N-AcMur_synth"/>
</dbReference>
<keyword evidence="16" id="KW-1185">Reference proteome</keyword>
<dbReference type="InterPro" id="IPR051046">
    <property type="entry name" value="MurCDEF_CellWall_CoF430Synth"/>
</dbReference>
<keyword evidence="2 10" id="KW-0436">Ligase</keyword>
<dbReference type="InterPro" id="IPR004101">
    <property type="entry name" value="Mur_ligase_C"/>
</dbReference>
<dbReference type="Pfam" id="PF08245">
    <property type="entry name" value="Mur_ligase_M"/>
    <property type="match status" value="1"/>
</dbReference>
<evidence type="ECO:0000256" key="7">
    <source>
        <dbReference type="ARBA" id="ARBA00022984"/>
    </source>
</evidence>
<keyword evidence="5 10" id="KW-0067">ATP-binding</keyword>
<dbReference type="Pfam" id="PF01225">
    <property type="entry name" value="Mur_ligase"/>
    <property type="match status" value="1"/>
</dbReference>
<evidence type="ECO:0000256" key="4">
    <source>
        <dbReference type="ARBA" id="ARBA00022741"/>
    </source>
</evidence>
<dbReference type="GO" id="GO:0005737">
    <property type="term" value="C:cytoplasm"/>
    <property type="evidence" value="ECO:0007669"/>
    <property type="project" value="UniProtKB-SubCell"/>
</dbReference>
<dbReference type="InterPro" id="IPR036565">
    <property type="entry name" value="Mur-like_cat_sf"/>
</dbReference>
<evidence type="ECO:0000256" key="9">
    <source>
        <dbReference type="ARBA" id="ARBA00023316"/>
    </source>
</evidence>
<comment type="similarity">
    <text evidence="10">Belongs to the MurCDEF family. MurF subfamily.</text>
</comment>
<dbReference type="STRING" id="309803.CTN_0450"/>
<dbReference type="Gene3D" id="3.40.1390.10">
    <property type="entry name" value="MurE/MurF, N-terminal domain"/>
    <property type="match status" value="1"/>
</dbReference>
<evidence type="ECO:0000259" key="14">
    <source>
        <dbReference type="Pfam" id="PF08245"/>
    </source>
</evidence>
<dbReference type="HAMAP" id="MF_02019">
    <property type="entry name" value="MurF"/>
    <property type="match status" value="1"/>
</dbReference>
<keyword evidence="4 10" id="KW-0547">Nucleotide-binding</keyword>
<dbReference type="UniPathway" id="UPA00219"/>
<dbReference type="InterPro" id="IPR013221">
    <property type="entry name" value="Mur_ligase_cen"/>
</dbReference>
<evidence type="ECO:0000256" key="5">
    <source>
        <dbReference type="ARBA" id="ARBA00022840"/>
    </source>
</evidence>
<comment type="pathway">
    <text evidence="10 11">Cell wall biogenesis; peptidoglycan biosynthesis.</text>
</comment>
<dbReference type="EC" id="6.3.2.10" evidence="10 11"/>
<dbReference type="GO" id="GO:0008766">
    <property type="term" value="F:UDP-N-acetylmuramoylalanyl-D-glutamyl-2,6-diaminopimelate-D-alanyl-D-alanine ligase activity"/>
    <property type="evidence" value="ECO:0007669"/>
    <property type="project" value="RHEA"/>
</dbReference>
<dbReference type="eggNOG" id="COG0770">
    <property type="taxonomic scope" value="Bacteria"/>
</dbReference>
<accession>B9K6P3</accession>
<dbReference type="InterPro" id="IPR000713">
    <property type="entry name" value="Mur_ligase_N"/>
</dbReference>
<dbReference type="PANTHER" id="PTHR43024:SF1">
    <property type="entry name" value="UDP-N-ACETYLMURAMOYL-TRIPEPTIDE--D-ALANYL-D-ALANINE LIGASE"/>
    <property type="match status" value="1"/>
</dbReference>
<evidence type="ECO:0000313" key="16">
    <source>
        <dbReference type="Proteomes" id="UP000000445"/>
    </source>
</evidence>
<reference evidence="15 16" key="1">
    <citation type="journal article" date="2009" name="Biosci. Biotechnol. Biochem.">
        <title>WeGAS: a web-based microbial genome annotation system.</title>
        <authorList>
            <person name="Lee D."/>
            <person name="Seo H."/>
            <person name="Park C."/>
            <person name="Park K."/>
        </authorList>
    </citation>
    <scope>NUCLEOTIDE SEQUENCE [LARGE SCALE GENOMIC DNA]</scope>
    <source>
        <strain evidence="16">ATCC 49049 / DSM 4359 / NBRC 107923 / NS-E</strain>
    </source>
</reference>
<dbReference type="GO" id="GO:0009252">
    <property type="term" value="P:peptidoglycan biosynthetic process"/>
    <property type="evidence" value="ECO:0007669"/>
    <property type="project" value="UniProtKB-UniRule"/>
</dbReference>
<dbReference type="SUPFAM" id="SSF53623">
    <property type="entry name" value="MurD-like peptide ligases, catalytic domain"/>
    <property type="match status" value="1"/>
</dbReference>
<evidence type="ECO:0000256" key="6">
    <source>
        <dbReference type="ARBA" id="ARBA00022960"/>
    </source>
</evidence>
<comment type="subcellular location">
    <subcellularLocation>
        <location evidence="10 11">Cytoplasm</location>
    </subcellularLocation>
</comment>
<dbReference type="EMBL" id="CP000916">
    <property type="protein sequence ID" value="ACM22626.1"/>
    <property type="molecule type" value="Genomic_DNA"/>
</dbReference>
<keyword evidence="6 10" id="KW-0133">Cell shape</keyword>
<protein>
    <recommendedName>
        <fullName evidence="10 11">UDP-N-acetylmuramoyl-tripeptide--D-alanyl-D-alanine ligase</fullName>
        <ecNumber evidence="10 11">6.3.2.10</ecNumber>
    </recommendedName>
    <alternativeName>
        <fullName evidence="10">D-alanyl-D-alanine-adding enzyme</fullName>
    </alternativeName>
</protein>
<evidence type="ECO:0000259" key="12">
    <source>
        <dbReference type="Pfam" id="PF01225"/>
    </source>
</evidence>
<evidence type="ECO:0000256" key="11">
    <source>
        <dbReference type="RuleBase" id="RU004136"/>
    </source>
</evidence>
<evidence type="ECO:0000256" key="10">
    <source>
        <dbReference type="HAMAP-Rule" id="MF_02019"/>
    </source>
</evidence>
<gene>
    <name evidence="10" type="primary">murF</name>
    <name evidence="15" type="ordered locus">CTN_0450</name>
</gene>
<evidence type="ECO:0000256" key="8">
    <source>
        <dbReference type="ARBA" id="ARBA00023306"/>
    </source>
</evidence>
<comment type="function">
    <text evidence="10 11">Involved in cell wall formation. Catalyzes the final step in the synthesis of UDP-N-acetylmuramoyl-pentapeptide, the precursor of murein.</text>
</comment>
<feature type="domain" description="Mur ligase C-terminal" evidence="13">
    <location>
        <begin position="293"/>
        <end position="409"/>
    </location>
</feature>
<evidence type="ECO:0000256" key="1">
    <source>
        <dbReference type="ARBA" id="ARBA00022490"/>
    </source>
</evidence>
<dbReference type="GO" id="GO:0071555">
    <property type="term" value="P:cell wall organization"/>
    <property type="evidence" value="ECO:0007669"/>
    <property type="project" value="UniProtKB-KW"/>
</dbReference>
<dbReference type="KEGG" id="tna:CTN_0450"/>
<name>B9K6P3_THENN</name>
<feature type="domain" description="Mur ligase central" evidence="14">
    <location>
        <begin position="87"/>
        <end position="272"/>
    </location>
</feature>
<dbReference type="Pfam" id="PF02875">
    <property type="entry name" value="Mur_ligase_C"/>
    <property type="match status" value="1"/>
</dbReference>
<keyword evidence="1 10" id="KW-0963">Cytoplasm</keyword>
<dbReference type="PANTHER" id="PTHR43024">
    <property type="entry name" value="UDP-N-ACETYLMURAMOYL-TRIPEPTIDE--D-ALANYL-D-ALANINE LIGASE"/>
    <property type="match status" value="1"/>
</dbReference>
<dbReference type="HOGENOM" id="CLU_031507_1_2_0"/>
<dbReference type="SUPFAM" id="SSF53244">
    <property type="entry name" value="MurD-like peptide ligases, peptide-binding domain"/>
    <property type="match status" value="1"/>
</dbReference>
<keyword evidence="9 10" id="KW-0961">Cell wall biogenesis/degradation</keyword>
<keyword evidence="7 10" id="KW-0573">Peptidoglycan synthesis</keyword>
<dbReference type="InterPro" id="IPR036615">
    <property type="entry name" value="Mur_ligase_C_dom_sf"/>
</dbReference>
<comment type="catalytic activity">
    <reaction evidence="10 11">
        <text>D-alanyl-D-alanine + UDP-N-acetyl-alpha-D-muramoyl-L-alanyl-gamma-D-glutamyl-meso-2,6-diaminopimelate + ATP = UDP-N-acetyl-alpha-D-muramoyl-L-alanyl-gamma-D-glutamyl-meso-2,6-diaminopimeloyl-D-alanyl-D-alanine + ADP + phosphate + H(+)</text>
        <dbReference type="Rhea" id="RHEA:28374"/>
        <dbReference type="ChEBI" id="CHEBI:15378"/>
        <dbReference type="ChEBI" id="CHEBI:30616"/>
        <dbReference type="ChEBI" id="CHEBI:43474"/>
        <dbReference type="ChEBI" id="CHEBI:57822"/>
        <dbReference type="ChEBI" id="CHEBI:61386"/>
        <dbReference type="ChEBI" id="CHEBI:83905"/>
        <dbReference type="ChEBI" id="CHEBI:456216"/>
        <dbReference type="EC" id="6.3.2.10"/>
    </reaction>
</comment>
<dbReference type="NCBIfam" id="TIGR01143">
    <property type="entry name" value="murF"/>
    <property type="match status" value="1"/>
</dbReference>
<evidence type="ECO:0000256" key="2">
    <source>
        <dbReference type="ARBA" id="ARBA00022598"/>
    </source>
</evidence>
<dbReference type="Gene3D" id="3.40.1190.10">
    <property type="entry name" value="Mur-like, catalytic domain"/>
    <property type="match status" value="1"/>
</dbReference>
<feature type="domain" description="Mur ligase N-terminal catalytic" evidence="12">
    <location>
        <begin position="11"/>
        <end position="59"/>
    </location>
</feature>
<dbReference type="GO" id="GO:0008360">
    <property type="term" value="P:regulation of cell shape"/>
    <property type="evidence" value="ECO:0007669"/>
    <property type="project" value="UniProtKB-KW"/>
</dbReference>
<dbReference type="GO" id="GO:0051301">
    <property type="term" value="P:cell division"/>
    <property type="evidence" value="ECO:0007669"/>
    <property type="project" value="UniProtKB-KW"/>
</dbReference>
<dbReference type="Proteomes" id="UP000000445">
    <property type="component" value="Chromosome"/>
</dbReference>
<feature type="binding site" evidence="10">
    <location>
        <begin position="89"/>
        <end position="95"/>
    </location>
    <ligand>
        <name>ATP</name>
        <dbReference type="ChEBI" id="CHEBI:30616"/>
    </ligand>
</feature>
<organism evidence="15 16">
    <name type="scientific">Thermotoga neapolitana (strain ATCC 49049 / DSM 4359 / NBRC 107923 / NS-E)</name>
    <dbReference type="NCBI Taxonomy" id="309803"/>
    <lineage>
        <taxon>Bacteria</taxon>
        <taxon>Thermotogati</taxon>
        <taxon>Thermotogota</taxon>
        <taxon>Thermotogae</taxon>
        <taxon>Thermotogales</taxon>
        <taxon>Thermotogaceae</taxon>
        <taxon>Thermotoga</taxon>
    </lineage>
</organism>
<keyword evidence="8 10" id="KW-0131">Cell cycle</keyword>
<proteinExistence type="inferred from homology"/>
<dbReference type="GO" id="GO:0005524">
    <property type="term" value="F:ATP binding"/>
    <property type="evidence" value="ECO:0007669"/>
    <property type="project" value="UniProtKB-UniRule"/>
</dbReference>